<proteinExistence type="predicted"/>
<dbReference type="EMBL" id="RSCD01000022">
    <property type="protein sequence ID" value="RSH83919.1"/>
    <property type="molecule type" value="Genomic_DNA"/>
</dbReference>
<dbReference type="InterPro" id="IPR050585">
    <property type="entry name" value="Xaa-Pro_dipeptidyl-ppase/CocE"/>
</dbReference>
<dbReference type="GO" id="GO:0008239">
    <property type="term" value="F:dipeptidyl-peptidase activity"/>
    <property type="evidence" value="ECO:0007669"/>
    <property type="project" value="InterPro"/>
</dbReference>
<dbReference type="InterPro" id="IPR000383">
    <property type="entry name" value="Xaa-Pro-like_dom"/>
</dbReference>
<dbReference type="SUPFAM" id="SSF53474">
    <property type="entry name" value="alpha/beta-Hydrolases"/>
    <property type="match status" value="1"/>
</dbReference>
<dbReference type="STRING" id="1890683.A0A427XYI7"/>
<dbReference type="Gene3D" id="2.60.120.260">
    <property type="entry name" value="Galactose-binding domain-like"/>
    <property type="match status" value="1"/>
</dbReference>
<dbReference type="Pfam" id="PF08530">
    <property type="entry name" value="PepX_C"/>
    <property type="match status" value="1"/>
</dbReference>
<feature type="domain" description="Xaa-Pro dipeptidyl-peptidase C-terminal" evidence="2">
    <location>
        <begin position="327"/>
        <end position="585"/>
    </location>
</feature>
<comment type="caution">
    <text evidence="3">The sequence shown here is derived from an EMBL/GenBank/DDBJ whole genome shotgun (WGS) entry which is preliminary data.</text>
</comment>
<accession>A0A427XYI7</accession>
<evidence type="ECO:0000313" key="4">
    <source>
        <dbReference type="Proteomes" id="UP000279259"/>
    </source>
</evidence>
<reference evidence="3 4" key="1">
    <citation type="submission" date="2018-11" db="EMBL/GenBank/DDBJ databases">
        <title>Genome sequence of Saitozyma podzolica DSM 27192.</title>
        <authorList>
            <person name="Aliyu H."/>
            <person name="Gorte O."/>
            <person name="Ochsenreither K."/>
        </authorList>
    </citation>
    <scope>NUCLEOTIDE SEQUENCE [LARGE SCALE GENOMIC DNA]</scope>
    <source>
        <strain evidence="3 4">DSM 27192</strain>
    </source>
</reference>
<dbReference type="PANTHER" id="PTHR43056:SF10">
    <property type="entry name" value="COCE_NOND FAMILY, PUTATIVE (AFU_ORTHOLOGUE AFUA_7G00600)-RELATED"/>
    <property type="match status" value="1"/>
</dbReference>
<gene>
    <name evidence="3" type="ORF">EHS25_005163</name>
</gene>
<dbReference type="InterPro" id="IPR029058">
    <property type="entry name" value="AB_hydrolase_fold"/>
</dbReference>
<protein>
    <recommendedName>
        <fullName evidence="2">Xaa-Pro dipeptidyl-peptidase C-terminal domain-containing protein</fullName>
    </recommendedName>
</protein>
<dbReference type="SMART" id="SM00939">
    <property type="entry name" value="PepX_C"/>
    <property type="match status" value="1"/>
</dbReference>
<evidence type="ECO:0000256" key="1">
    <source>
        <dbReference type="ARBA" id="ARBA00022801"/>
    </source>
</evidence>
<dbReference type="AlphaFoldDB" id="A0A427XYI7"/>
<dbReference type="Gene3D" id="1.10.3020.20">
    <property type="match status" value="1"/>
</dbReference>
<name>A0A427XYI7_9TREE</name>
<dbReference type="Proteomes" id="UP000279259">
    <property type="component" value="Unassembled WGS sequence"/>
</dbReference>
<evidence type="ECO:0000259" key="2">
    <source>
        <dbReference type="SMART" id="SM00939"/>
    </source>
</evidence>
<dbReference type="PANTHER" id="PTHR43056">
    <property type="entry name" value="PEPTIDASE S9 PROLYL OLIGOPEPTIDASE"/>
    <property type="match status" value="1"/>
</dbReference>
<dbReference type="Gene3D" id="3.40.50.1820">
    <property type="entry name" value="alpha/beta hydrolase"/>
    <property type="match status" value="1"/>
</dbReference>
<dbReference type="NCBIfam" id="TIGR00976">
    <property type="entry name" value="CocE_NonD"/>
    <property type="match status" value="1"/>
</dbReference>
<evidence type="ECO:0000313" key="3">
    <source>
        <dbReference type="EMBL" id="RSH83919.1"/>
    </source>
</evidence>
<dbReference type="InterPro" id="IPR013736">
    <property type="entry name" value="Xaa-Pro_dipept_C"/>
</dbReference>
<keyword evidence="4" id="KW-1185">Reference proteome</keyword>
<keyword evidence="1" id="KW-0378">Hydrolase</keyword>
<sequence>MPPPVQIAYRQVDLAAAGVNGYVGFNPHTEYLKKGDKPFGARAVDCDITVEHDVTITVRDGCRLFVDICRPTNPKGPVPAILSYSPFGKKFSGKVFLDESPWLPYHCGVTDGDISGLEKFEGVDPATWCAKDYAVVSVDARGAGDSDGAVVIMGTQEGEDGYDVIEAIAKMDWCNGSVGLAGNSHLGIVQWFIAQLNPPSLKAIAPWEACSDLYREQFVRGGIFNMSNFEYITKKIIQGRVGVEDFREMYRRADNGLMNPYWADKRADMKSIRTPAFITGSEFSSLHTMGSLRGFMELGTEDKWLRWSATQEWYDLWAVKEHNDELVEFFDFFLKQGKQNGWREKTPKCRMSLLRFGQQGPIENVVVPDFPLPQTDYRSLYFAPEGKLLDKVPTASGLVSYQTQVATDIASFTYTFDKKTTLCGLPKAVVYMSCQEADDLCVGVQIRKLGSDGKALKHLTIPFERAGIKDPEEAPMSGVVIHTGPVGFLRASHRAVDPSKSMHPQYPYHPHEQLEKVPPGTVVKLEIGIFMMGSQYEAGESVRVDIMASNPLIFPDSTDPKGALLPDNKGRHKVHFGGEYPSCIILPFAEL</sequence>
<dbReference type="InterPro" id="IPR008979">
    <property type="entry name" value="Galactose-bd-like_sf"/>
</dbReference>
<dbReference type="OrthoDB" id="2578740at2759"/>
<dbReference type="Pfam" id="PF02129">
    <property type="entry name" value="Peptidase_S15"/>
    <property type="match status" value="1"/>
</dbReference>
<dbReference type="SUPFAM" id="SSF49785">
    <property type="entry name" value="Galactose-binding domain-like"/>
    <property type="match status" value="1"/>
</dbReference>
<organism evidence="3 4">
    <name type="scientific">Saitozyma podzolica</name>
    <dbReference type="NCBI Taxonomy" id="1890683"/>
    <lineage>
        <taxon>Eukaryota</taxon>
        <taxon>Fungi</taxon>
        <taxon>Dikarya</taxon>
        <taxon>Basidiomycota</taxon>
        <taxon>Agaricomycotina</taxon>
        <taxon>Tremellomycetes</taxon>
        <taxon>Tremellales</taxon>
        <taxon>Trimorphomycetaceae</taxon>
        <taxon>Saitozyma</taxon>
    </lineage>
</organism>
<dbReference type="InterPro" id="IPR005674">
    <property type="entry name" value="CocE/Ser_esterase"/>
</dbReference>